<dbReference type="SMART" id="SM00342">
    <property type="entry name" value="HTH_ARAC"/>
    <property type="match status" value="1"/>
</dbReference>
<gene>
    <name evidence="5" type="ORF">KKP3000_004130</name>
</gene>
<evidence type="ECO:0000256" key="3">
    <source>
        <dbReference type="ARBA" id="ARBA00023163"/>
    </source>
</evidence>
<dbReference type="Gene3D" id="1.10.10.60">
    <property type="entry name" value="Homeodomain-like"/>
    <property type="match status" value="2"/>
</dbReference>
<organism evidence="5 6">
    <name type="scientific">Alicyclobacillus fastidiosus</name>
    <dbReference type="NCBI Taxonomy" id="392011"/>
    <lineage>
        <taxon>Bacteria</taxon>
        <taxon>Bacillati</taxon>
        <taxon>Bacillota</taxon>
        <taxon>Bacilli</taxon>
        <taxon>Bacillales</taxon>
        <taxon>Alicyclobacillaceae</taxon>
        <taxon>Alicyclobacillus</taxon>
    </lineage>
</organism>
<evidence type="ECO:0000256" key="2">
    <source>
        <dbReference type="ARBA" id="ARBA00023125"/>
    </source>
</evidence>
<name>A0ABV5AEI9_9BACL</name>
<protein>
    <submittedName>
        <fullName evidence="5">AraC family transcriptional regulator</fullName>
    </submittedName>
</protein>
<dbReference type="Gene3D" id="2.60.120.280">
    <property type="entry name" value="Regulatory protein AraC"/>
    <property type="match status" value="1"/>
</dbReference>
<sequence>MDTSEITFAKQYLSNVQLDLSVAAYTKVPTTWHDDDYTPDFNKLYFIIEGEGYLKVGDRRFSPLPGDLILLPSGNIQSYGTINENTFGKYWCHFRAQIGQLDLFQILNTSSLIHVTHPEWLKQKFEDLIYWHHHESLTSLMHVHSILLEIVAFFVEQCETVNINTKTINSLAKIDHVLQYIEEHLSDKLSISELAQVAHFHPNYLIRVFKKATGISPIHYINRMRIEKAKHILRSTHLNILEISDSLGMDIAYFSRMFKEYTGFAPTDYRQLFATDHEPPVSAK</sequence>
<keyword evidence="3" id="KW-0804">Transcription</keyword>
<comment type="caution">
    <text evidence="5">The sequence shown here is derived from an EMBL/GenBank/DDBJ whole genome shotgun (WGS) entry which is preliminary data.</text>
</comment>
<dbReference type="InterPro" id="IPR003313">
    <property type="entry name" value="AraC-bd"/>
</dbReference>
<dbReference type="PROSITE" id="PS01124">
    <property type="entry name" value="HTH_ARAC_FAMILY_2"/>
    <property type="match status" value="1"/>
</dbReference>
<proteinExistence type="predicted"/>
<dbReference type="InterPro" id="IPR009057">
    <property type="entry name" value="Homeodomain-like_sf"/>
</dbReference>
<dbReference type="SUPFAM" id="SSF46689">
    <property type="entry name" value="Homeodomain-like"/>
    <property type="match status" value="2"/>
</dbReference>
<dbReference type="PROSITE" id="PS00041">
    <property type="entry name" value="HTH_ARAC_FAMILY_1"/>
    <property type="match status" value="1"/>
</dbReference>
<dbReference type="InterPro" id="IPR018060">
    <property type="entry name" value="HTH_AraC"/>
</dbReference>
<dbReference type="Pfam" id="PF02311">
    <property type="entry name" value="AraC_binding"/>
    <property type="match status" value="1"/>
</dbReference>
<dbReference type="PANTHER" id="PTHR43280">
    <property type="entry name" value="ARAC-FAMILY TRANSCRIPTIONAL REGULATOR"/>
    <property type="match status" value="1"/>
</dbReference>
<keyword evidence="1" id="KW-0805">Transcription regulation</keyword>
<evidence type="ECO:0000256" key="1">
    <source>
        <dbReference type="ARBA" id="ARBA00023015"/>
    </source>
</evidence>
<dbReference type="SUPFAM" id="SSF51215">
    <property type="entry name" value="Regulatory protein AraC"/>
    <property type="match status" value="1"/>
</dbReference>
<evidence type="ECO:0000313" key="5">
    <source>
        <dbReference type="EMBL" id="MFB5190659.1"/>
    </source>
</evidence>
<dbReference type="InterPro" id="IPR037923">
    <property type="entry name" value="HTH-like"/>
</dbReference>
<dbReference type="Proteomes" id="UP001579974">
    <property type="component" value="Unassembled WGS sequence"/>
</dbReference>
<evidence type="ECO:0000313" key="6">
    <source>
        <dbReference type="Proteomes" id="UP001579974"/>
    </source>
</evidence>
<keyword evidence="6" id="KW-1185">Reference proteome</keyword>
<dbReference type="RefSeq" id="WP_275474727.1">
    <property type="nucleotide sequence ID" value="NZ_CP162940.1"/>
</dbReference>
<dbReference type="PANTHER" id="PTHR43280:SF28">
    <property type="entry name" value="HTH-TYPE TRANSCRIPTIONAL ACTIVATOR RHAS"/>
    <property type="match status" value="1"/>
</dbReference>
<accession>A0ABV5AEI9</accession>
<dbReference type="InterPro" id="IPR018062">
    <property type="entry name" value="HTH_AraC-typ_CS"/>
</dbReference>
<dbReference type="Pfam" id="PF12833">
    <property type="entry name" value="HTH_18"/>
    <property type="match status" value="1"/>
</dbReference>
<dbReference type="EMBL" id="JBDXSU010000006">
    <property type="protein sequence ID" value="MFB5190659.1"/>
    <property type="molecule type" value="Genomic_DNA"/>
</dbReference>
<feature type="domain" description="HTH araC/xylS-type" evidence="4">
    <location>
        <begin position="175"/>
        <end position="272"/>
    </location>
</feature>
<evidence type="ECO:0000259" key="4">
    <source>
        <dbReference type="PROSITE" id="PS01124"/>
    </source>
</evidence>
<reference evidence="5 6" key="1">
    <citation type="journal article" date="2024" name="Int. J. Mol. Sci.">
        <title>Exploration of Alicyclobacillus spp. Genome in Search of Antibiotic Resistance.</title>
        <authorList>
            <person name="Bucka-Kolendo J."/>
            <person name="Kiousi D.E."/>
            <person name="Dekowska A."/>
            <person name="Mikolajczuk-Szczyrba A."/>
            <person name="Karadedos D.M."/>
            <person name="Michael P."/>
            <person name="Galanis A."/>
            <person name="Sokolowska B."/>
        </authorList>
    </citation>
    <scope>NUCLEOTIDE SEQUENCE [LARGE SCALE GENOMIC DNA]</scope>
    <source>
        <strain evidence="5 6">KKP 3000</strain>
    </source>
</reference>
<keyword evidence="2" id="KW-0238">DNA-binding</keyword>